<feature type="compositionally biased region" description="Low complexity" evidence="2">
    <location>
        <begin position="253"/>
        <end position="269"/>
    </location>
</feature>
<dbReference type="OrthoDB" id="6114029at2759"/>
<dbReference type="GO" id="GO:0006508">
    <property type="term" value="P:proteolysis"/>
    <property type="evidence" value="ECO:0007669"/>
    <property type="project" value="InterPro"/>
</dbReference>
<dbReference type="Pfam" id="PF00656">
    <property type="entry name" value="Peptidase_C14"/>
    <property type="match status" value="1"/>
</dbReference>
<dbReference type="PANTHER" id="PTHR10454:SF232">
    <property type="entry name" value="AT03047P-RELATED"/>
    <property type="match status" value="1"/>
</dbReference>
<dbReference type="InterPro" id="IPR011600">
    <property type="entry name" value="Pept_C14_caspase"/>
</dbReference>
<evidence type="ECO:0000313" key="5">
    <source>
        <dbReference type="RefSeq" id="XP_034102934.1"/>
    </source>
</evidence>
<feature type="region of interest" description="Disordered" evidence="2">
    <location>
        <begin position="1"/>
        <end position="29"/>
    </location>
</feature>
<proteinExistence type="inferred from homology"/>
<sequence>MGWWGKKKSTDEARSSSDLPPAALLDPRTKIHTTSAATETTNTAVQNSTIFDSNKNTVTYMHTRQTVTHTQQARVTEVITRRTPNQNELDELFAQMSMNGGTATKTTTTTSSKRSTPSSLYGVALRSTPSFKATAEARRSSTLVRMEQTTMSQKQGRSVTQHVETQRVALKPTKPTWPPATTTTTKSSSSTALALKPLDRSYVSPYANKSGSLISSVSSNSFAPKPAISTTTTTSIRPILSTPKSTVATSIWSTTPKPKTTATASIKPTLPTTNNVVPSRPYISLNPSTGAVPKKYSSSVSSKDAQGEFKPSTPIIQSSVPKKKLKAAEVVIFNHEKFDNQNEFREGSAEDVKVLEKTFKALKCSVKIITNATLDEVKSNIRKLEQKNFSERSALVLVLLSHGQRNDTLAARDGDYRIDDDVIFPIVRNRTLQNKPKILFVQACKGSREIGTFKTDSAQPHGSPSEILKCYSTYEGYVSYRYDDGTPFIKILCETLSNKPKVDIATIMEEVRLLVKTYTKDAQIPTVTTSLTTKYVFGDYTT</sequence>
<dbReference type="AlphaFoldDB" id="A0A6P8WIL4"/>
<dbReference type="InterPro" id="IPR001309">
    <property type="entry name" value="Pept_C14_p20"/>
</dbReference>
<feature type="region of interest" description="Disordered" evidence="2">
    <location>
        <begin position="172"/>
        <end position="191"/>
    </location>
</feature>
<feature type="region of interest" description="Disordered" evidence="2">
    <location>
        <begin position="251"/>
        <end position="273"/>
    </location>
</feature>
<dbReference type="GO" id="GO:0004197">
    <property type="term" value="F:cysteine-type endopeptidase activity"/>
    <property type="evidence" value="ECO:0007669"/>
    <property type="project" value="InterPro"/>
</dbReference>
<organism evidence="4 5">
    <name type="scientific">Drosophila albomicans</name>
    <name type="common">Fruit fly</name>
    <dbReference type="NCBI Taxonomy" id="7291"/>
    <lineage>
        <taxon>Eukaryota</taxon>
        <taxon>Metazoa</taxon>
        <taxon>Ecdysozoa</taxon>
        <taxon>Arthropoda</taxon>
        <taxon>Hexapoda</taxon>
        <taxon>Insecta</taxon>
        <taxon>Pterygota</taxon>
        <taxon>Neoptera</taxon>
        <taxon>Endopterygota</taxon>
        <taxon>Diptera</taxon>
        <taxon>Brachycera</taxon>
        <taxon>Muscomorpha</taxon>
        <taxon>Ephydroidea</taxon>
        <taxon>Drosophilidae</taxon>
        <taxon>Drosophila</taxon>
    </lineage>
</organism>
<dbReference type="GO" id="GO:0005737">
    <property type="term" value="C:cytoplasm"/>
    <property type="evidence" value="ECO:0007669"/>
    <property type="project" value="TreeGrafter"/>
</dbReference>
<dbReference type="GO" id="GO:0006915">
    <property type="term" value="P:apoptotic process"/>
    <property type="evidence" value="ECO:0007669"/>
    <property type="project" value="TreeGrafter"/>
</dbReference>
<name>A0A6P8WIL4_DROAB</name>
<dbReference type="Proteomes" id="UP000515160">
    <property type="component" value="Chromosome 3"/>
</dbReference>
<gene>
    <name evidence="5" type="primary">LOC117567214</name>
</gene>
<dbReference type="InterPro" id="IPR015917">
    <property type="entry name" value="Pept_C14A"/>
</dbReference>
<dbReference type="InterPro" id="IPR002398">
    <property type="entry name" value="Pept_C14"/>
</dbReference>
<dbReference type="PROSITE" id="PS50208">
    <property type="entry name" value="CASPASE_P20"/>
    <property type="match status" value="1"/>
</dbReference>
<keyword evidence="4" id="KW-1185">Reference proteome</keyword>
<dbReference type="SUPFAM" id="SSF52129">
    <property type="entry name" value="Caspase-like"/>
    <property type="match status" value="1"/>
</dbReference>
<dbReference type="PRINTS" id="PR00376">
    <property type="entry name" value="IL1BCENZYME"/>
</dbReference>
<feature type="domain" description="Caspase family p20" evidence="3">
    <location>
        <begin position="331"/>
        <end position="448"/>
    </location>
</feature>
<dbReference type="RefSeq" id="XP_034102934.1">
    <property type="nucleotide sequence ID" value="XM_034247043.2"/>
</dbReference>
<dbReference type="GeneID" id="117567214"/>
<evidence type="ECO:0000313" key="4">
    <source>
        <dbReference type="Proteomes" id="UP000515160"/>
    </source>
</evidence>
<accession>A0A6P8WIL4</accession>
<evidence type="ECO:0000256" key="1">
    <source>
        <dbReference type="ARBA" id="ARBA00010134"/>
    </source>
</evidence>
<dbReference type="SMART" id="SM00115">
    <property type="entry name" value="CASc"/>
    <property type="match status" value="1"/>
</dbReference>
<comment type="similarity">
    <text evidence="1">Belongs to the peptidase C14A family.</text>
</comment>
<dbReference type="CTD" id="36266"/>
<evidence type="ECO:0000256" key="2">
    <source>
        <dbReference type="SAM" id="MobiDB-lite"/>
    </source>
</evidence>
<evidence type="ECO:0000259" key="3">
    <source>
        <dbReference type="PROSITE" id="PS50208"/>
    </source>
</evidence>
<protein>
    <submittedName>
        <fullName evidence="5">Mucin-5AC</fullName>
    </submittedName>
</protein>
<dbReference type="Gene3D" id="3.40.50.1460">
    <property type="match status" value="1"/>
</dbReference>
<dbReference type="InterPro" id="IPR029030">
    <property type="entry name" value="Caspase-like_dom_sf"/>
</dbReference>
<reference evidence="5" key="1">
    <citation type="submission" date="2025-08" db="UniProtKB">
        <authorList>
            <consortium name="RefSeq"/>
        </authorList>
    </citation>
    <scope>IDENTIFICATION</scope>
    <source>
        <strain evidence="5">15112-1751.03</strain>
        <tissue evidence="5">Whole Adult</tissue>
    </source>
</reference>
<dbReference type="PANTHER" id="PTHR10454">
    <property type="entry name" value="CASPASE"/>
    <property type="match status" value="1"/>
</dbReference>
<dbReference type="GO" id="GO:0043525">
    <property type="term" value="P:positive regulation of neuron apoptotic process"/>
    <property type="evidence" value="ECO:0007669"/>
    <property type="project" value="TreeGrafter"/>
</dbReference>